<keyword evidence="2" id="KW-0472">Membrane</keyword>
<feature type="compositionally biased region" description="Basic and acidic residues" evidence="1">
    <location>
        <begin position="515"/>
        <end position="536"/>
    </location>
</feature>
<feature type="transmembrane region" description="Helical" evidence="2">
    <location>
        <begin position="173"/>
        <end position="194"/>
    </location>
</feature>
<reference evidence="3" key="1">
    <citation type="submission" date="2022-07" db="EMBL/GenBank/DDBJ databases">
        <title>Genome Sequence of Leucocoprinus birnbaumii.</title>
        <authorList>
            <person name="Buettner E."/>
        </authorList>
    </citation>
    <scope>NUCLEOTIDE SEQUENCE</scope>
    <source>
        <strain evidence="3">VT141</strain>
    </source>
</reference>
<feature type="region of interest" description="Disordered" evidence="1">
    <location>
        <begin position="355"/>
        <end position="397"/>
    </location>
</feature>
<evidence type="ECO:0000256" key="1">
    <source>
        <dbReference type="SAM" id="MobiDB-lite"/>
    </source>
</evidence>
<gene>
    <name evidence="3" type="ORF">NP233_g1414</name>
</gene>
<keyword evidence="2" id="KW-0812">Transmembrane</keyword>
<feature type="compositionally biased region" description="Basic and acidic residues" evidence="1">
    <location>
        <begin position="434"/>
        <end position="443"/>
    </location>
</feature>
<feature type="compositionally biased region" description="Basic and acidic residues" evidence="1">
    <location>
        <begin position="482"/>
        <end position="508"/>
    </location>
</feature>
<feature type="compositionally biased region" description="Basic and acidic residues" evidence="1">
    <location>
        <begin position="107"/>
        <end position="116"/>
    </location>
</feature>
<proteinExistence type="predicted"/>
<name>A0AAD5W117_9AGAR</name>
<feature type="transmembrane region" description="Helical" evidence="2">
    <location>
        <begin position="263"/>
        <end position="280"/>
    </location>
</feature>
<comment type="caution">
    <text evidence="3">The sequence shown here is derived from an EMBL/GenBank/DDBJ whole genome shotgun (WGS) entry which is preliminary data.</text>
</comment>
<organism evidence="3 4">
    <name type="scientific">Leucocoprinus birnbaumii</name>
    <dbReference type="NCBI Taxonomy" id="56174"/>
    <lineage>
        <taxon>Eukaryota</taxon>
        <taxon>Fungi</taxon>
        <taxon>Dikarya</taxon>
        <taxon>Basidiomycota</taxon>
        <taxon>Agaricomycotina</taxon>
        <taxon>Agaricomycetes</taxon>
        <taxon>Agaricomycetidae</taxon>
        <taxon>Agaricales</taxon>
        <taxon>Agaricineae</taxon>
        <taxon>Agaricaceae</taxon>
        <taxon>Leucocoprinus</taxon>
    </lineage>
</organism>
<feature type="compositionally biased region" description="Polar residues" evidence="1">
    <location>
        <begin position="381"/>
        <end position="397"/>
    </location>
</feature>
<feature type="transmembrane region" description="Helical" evidence="2">
    <location>
        <begin position="206"/>
        <end position="224"/>
    </location>
</feature>
<feature type="region of interest" description="Disordered" evidence="1">
    <location>
        <begin position="107"/>
        <end position="135"/>
    </location>
</feature>
<dbReference type="EMBL" id="JANIEX010000052">
    <property type="protein sequence ID" value="KAJ3574955.1"/>
    <property type="molecule type" value="Genomic_DNA"/>
</dbReference>
<feature type="region of interest" description="Disordered" evidence="1">
    <location>
        <begin position="434"/>
        <end position="545"/>
    </location>
</feature>
<keyword evidence="2" id="KW-1133">Transmembrane helix</keyword>
<feature type="compositionally biased region" description="Low complexity" evidence="1">
    <location>
        <begin position="122"/>
        <end position="132"/>
    </location>
</feature>
<protein>
    <submittedName>
        <fullName evidence="3">Uncharacterized protein</fullName>
    </submittedName>
</protein>
<evidence type="ECO:0000256" key="2">
    <source>
        <dbReference type="SAM" id="Phobius"/>
    </source>
</evidence>
<evidence type="ECO:0000313" key="3">
    <source>
        <dbReference type="EMBL" id="KAJ3574955.1"/>
    </source>
</evidence>
<feature type="compositionally biased region" description="Low complexity" evidence="1">
    <location>
        <begin position="363"/>
        <end position="380"/>
    </location>
</feature>
<dbReference type="Proteomes" id="UP001213000">
    <property type="component" value="Unassembled WGS sequence"/>
</dbReference>
<accession>A0AAD5W117</accession>
<keyword evidence="4" id="KW-1185">Reference proteome</keyword>
<dbReference type="AlphaFoldDB" id="A0AAD5W117"/>
<evidence type="ECO:0000313" key="4">
    <source>
        <dbReference type="Proteomes" id="UP001213000"/>
    </source>
</evidence>
<sequence length="545" mass="60713">MSSLDEFREFNRQLDSLFEGIRSSLKDVQLLDNIYRTCEDCKKSGHDLSLCPASPDALHGLIKGVIRLRRWLMKLPIVHNCMRSLNRALLDFQAFLEMTAAKSSDSRILRDADESKQQGTASSVSLNSNSKSPEFDNELPMRLRALNTSIKRVSSVGIPSIALLEENSIEMQLVVLTNTTIITSVAIGVLQVAYSQESRPQELSRGIAVIWVSLIQCLVGLLWVRSRVHHRRIAEDIELEPQSGLHRLLLYGPNPDTMQPDTWNMAMSFITLLAGSILVADAMQKGGDFHGLFRRLCGSLTITASFVPILFPHILKLTRSRLSILASQRINRGVPREENHQAEVLEISVAVEATEVSRPTPMQGSQSQDQPDAQQPSQPSITPQASETSVKDPNSSIDHNPVVIAYILERRRIGSQEGTEIMVIRSVQGDCGRQWESESKAEDQATSNTARQETEIEIVVENPGQGQESESAAEGKVTTNTARREELKIEAVVEDPGQKREWRSERSRGNGTQRESQKQEIRVVVEDPGQKQKNEEEGPEANATK</sequence>
<feature type="transmembrane region" description="Helical" evidence="2">
    <location>
        <begin position="292"/>
        <end position="311"/>
    </location>
</feature>